<dbReference type="GO" id="GO:0070475">
    <property type="term" value="P:rRNA base methylation"/>
    <property type="evidence" value="ECO:0007669"/>
    <property type="project" value="TreeGrafter"/>
</dbReference>
<sequence>MATQKRKAPADEHCVDEATTKKDEYYRYLYGSEPDFRALARKDPEFAHFLQKDGRLDFTDPAAIMQLTRTLLKQDFGLQIELPDDRLCPPVPNRHNYILWLKTLLDTSSYREPGGKLCGLDIGTGASCIYPLLGTAQRPWCFIATDIDEKSLGCARKNVGLNGLEERIQVVERKATDTLIPLDDLGIQSIDFTMMNPPFYASDQEMLALAEKKDRPPHSTCTGAPVEMVCDGGEVAHVGRMLQESLTLRNRVQWYTAMVGKASSLELLVEELRKNGIDNYAVSELVQGTKTRRWTLGWSFGPMRPVEAAARGIKTDWIKGLPPITRVNLLRLLDVGDIPSVTKRINEVIGSLELQSWVWEPQSLKGIGRARENVWGRAWRRRKQREMAGGQNQVDASPTPTNADDCKLGFSTTQERISTNTVGLVALDDFRKRRAEVLEQQEREAREAALAALSAARTANSTPDRSLTATPNNAAAAAANNASSADNSEAEKHKKKKVKRAAKALVSFGGDEEDEEDSGPVVAKTIKRDAPKSDENGLSSEGGDSDAKKPGGKKITVNSSVGIVPRALTKAALRREAAEREALRKEFLQLQATVKATEIAIPFVFYDGTNIPGGMVRVKKGDFVWVFLDKSRKVGAELGVGGDKLANARRSWARVGVDDLMLVRGSIIIPHHYEFYFFIINKTVGPGNKRLFDYVAEAPLVGASPEATAPSEPLSTPGQPSSKVLPDIRSLEGASDDPTFTKVVDRRWYQRNKHIYPASVWQEFDPEKDYQSEIRRDPGGNAFFFSG</sequence>
<dbReference type="PANTHER" id="PTHR13393:SF0">
    <property type="entry name" value="RNA N6-ADENOSINE-METHYLTRANSFERASE METTL16"/>
    <property type="match status" value="1"/>
</dbReference>
<gene>
    <name evidence="5" type="ORF">QBC37DRAFT_443027</name>
</gene>
<dbReference type="Pfam" id="PF04921">
    <property type="entry name" value="XAP5"/>
    <property type="match status" value="1"/>
</dbReference>
<accession>A0AAN6Y0D3</accession>
<feature type="compositionally biased region" description="Basic and acidic residues" evidence="3">
    <location>
        <begin position="526"/>
        <end position="535"/>
    </location>
</feature>
<dbReference type="Pfam" id="PF05971">
    <property type="entry name" value="Methyltransf_10"/>
    <property type="match status" value="1"/>
</dbReference>
<feature type="region of interest" description="Disordered" evidence="3">
    <location>
        <begin position="454"/>
        <end position="556"/>
    </location>
</feature>
<dbReference type="PANTHER" id="PTHR13393">
    <property type="entry name" value="SAM-DEPENDENT METHYLTRANSFERASE"/>
    <property type="match status" value="1"/>
</dbReference>
<dbReference type="Gene3D" id="3.40.50.150">
    <property type="entry name" value="Vaccinia Virus protein VP39"/>
    <property type="match status" value="1"/>
</dbReference>
<dbReference type="InterPro" id="IPR029063">
    <property type="entry name" value="SAM-dependent_MTases_sf"/>
</dbReference>
<dbReference type="GO" id="GO:0005634">
    <property type="term" value="C:nucleus"/>
    <property type="evidence" value="ECO:0007669"/>
    <property type="project" value="TreeGrafter"/>
</dbReference>
<feature type="compositionally biased region" description="Polar residues" evidence="3">
    <location>
        <begin position="390"/>
        <end position="402"/>
    </location>
</feature>
<dbReference type="AlphaFoldDB" id="A0AAN6Y0D3"/>
<name>A0AAN6Y0D3_9PEZI</name>
<evidence type="ECO:0000313" key="5">
    <source>
        <dbReference type="EMBL" id="KAK4209981.1"/>
    </source>
</evidence>
<keyword evidence="2" id="KW-0808">Transferase</keyword>
<feature type="domain" description="FAM50A/XAP5 C-terminal" evidence="4">
    <location>
        <begin position="597"/>
        <end position="774"/>
    </location>
</feature>
<feature type="compositionally biased region" description="Polar residues" evidence="3">
    <location>
        <begin position="460"/>
        <end position="471"/>
    </location>
</feature>
<keyword evidence="1" id="KW-0489">Methyltransferase</keyword>
<protein>
    <submittedName>
        <fullName evidence="5">XAP5, circadian clock regulator-domain-containing protein</fullName>
    </submittedName>
</protein>
<evidence type="ECO:0000313" key="6">
    <source>
        <dbReference type="Proteomes" id="UP001301769"/>
    </source>
</evidence>
<dbReference type="CDD" id="cd02440">
    <property type="entry name" value="AdoMet_MTases"/>
    <property type="match status" value="1"/>
</dbReference>
<evidence type="ECO:0000256" key="2">
    <source>
        <dbReference type="ARBA" id="ARBA00022679"/>
    </source>
</evidence>
<dbReference type="GO" id="GO:0008168">
    <property type="term" value="F:methyltransferase activity"/>
    <property type="evidence" value="ECO:0007669"/>
    <property type="project" value="UniProtKB-KW"/>
</dbReference>
<evidence type="ECO:0000259" key="4">
    <source>
        <dbReference type="Pfam" id="PF04921"/>
    </source>
</evidence>
<feature type="region of interest" description="Disordered" evidence="3">
    <location>
        <begin position="705"/>
        <end position="724"/>
    </location>
</feature>
<dbReference type="Proteomes" id="UP001301769">
    <property type="component" value="Unassembled WGS sequence"/>
</dbReference>
<feature type="compositionally biased region" description="Low complexity" evidence="3">
    <location>
        <begin position="472"/>
        <end position="487"/>
    </location>
</feature>
<reference evidence="5" key="1">
    <citation type="journal article" date="2023" name="Mol. Phylogenet. Evol.">
        <title>Genome-scale phylogeny and comparative genomics of the fungal order Sordariales.</title>
        <authorList>
            <person name="Hensen N."/>
            <person name="Bonometti L."/>
            <person name="Westerberg I."/>
            <person name="Brannstrom I.O."/>
            <person name="Guillou S."/>
            <person name="Cros-Aarteil S."/>
            <person name="Calhoun S."/>
            <person name="Haridas S."/>
            <person name="Kuo A."/>
            <person name="Mondo S."/>
            <person name="Pangilinan J."/>
            <person name="Riley R."/>
            <person name="LaButti K."/>
            <person name="Andreopoulos B."/>
            <person name="Lipzen A."/>
            <person name="Chen C."/>
            <person name="Yan M."/>
            <person name="Daum C."/>
            <person name="Ng V."/>
            <person name="Clum A."/>
            <person name="Steindorff A."/>
            <person name="Ohm R.A."/>
            <person name="Martin F."/>
            <person name="Silar P."/>
            <person name="Natvig D.O."/>
            <person name="Lalanne C."/>
            <person name="Gautier V."/>
            <person name="Ament-Velasquez S.L."/>
            <person name="Kruys A."/>
            <person name="Hutchinson M.I."/>
            <person name="Powell A.J."/>
            <person name="Barry K."/>
            <person name="Miller A.N."/>
            <person name="Grigoriev I.V."/>
            <person name="Debuchy R."/>
            <person name="Gladieux P."/>
            <person name="Hiltunen Thoren M."/>
            <person name="Johannesson H."/>
        </authorList>
    </citation>
    <scope>NUCLEOTIDE SEQUENCE</scope>
    <source>
        <strain evidence="5">PSN293</strain>
    </source>
</reference>
<dbReference type="InterPro" id="IPR048337">
    <property type="entry name" value="FAM50A/XAP5_C"/>
</dbReference>
<dbReference type="InterPro" id="IPR010286">
    <property type="entry name" value="METTL16/RlmF"/>
</dbReference>
<proteinExistence type="predicted"/>
<feature type="region of interest" description="Disordered" evidence="3">
    <location>
        <begin position="383"/>
        <end position="403"/>
    </location>
</feature>
<evidence type="ECO:0000256" key="1">
    <source>
        <dbReference type="ARBA" id="ARBA00022603"/>
    </source>
</evidence>
<dbReference type="SUPFAM" id="SSF53335">
    <property type="entry name" value="S-adenosyl-L-methionine-dependent methyltransferases"/>
    <property type="match status" value="1"/>
</dbReference>
<organism evidence="5 6">
    <name type="scientific">Rhypophila decipiens</name>
    <dbReference type="NCBI Taxonomy" id="261697"/>
    <lineage>
        <taxon>Eukaryota</taxon>
        <taxon>Fungi</taxon>
        <taxon>Dikarya</taxon>
        <taxon>Ascomycota</taxon>
        <taxon>Pezizomycotina</taxon>
        <taxon>Sordariomycetes</taxon>
        <taxon>Sordariomycetidae</taxon>
        <taxon>Sordariales</taxon>
        <taxon>Naviculisporaceae</taxon>
        <taxon>Rhypophila</taxon>
    </lineage>
</organism>
<keyword evidence="6" id="KW-1185">Reference proteome</keyword>
<evidence type="ECO:0000256" key="3">
    <source>
        <dbReference type="SAM" id="MobiDB-lite"/>
    </source>
</evidence>
<comment type="caution">
    <text evidence="5">The sequence shown here is derived from an EMBL/GenBank/DDBJ whole genome shotgun (WGS) entry which is preliminary data.</text>
</comment>
<feature type="compositionally biased region" description="Polar residues" evidence="3">
    <location>
        <begin position="713"/>
        <end position="722"/>
    </location>
</feature>
<dbReference type="EMBL" id="MU858188">
    <property type="protein sequence ID" value="KAK4209981.1"/>
    <property type="molecule type" value="Genomic_DNA"/>
</dbReference>
<reference evidence="5" key="2">
    <citation type="submission" date="2023-05" db="EMBL/GenBank/DDBJ databases">
        <authorList>
            <consortium name="Lawrence Berkeley National Laboratory"/>
            <person name="Steindorff A."/>
            <person name="Hensen N."/>
            <person name="Bonometti L."/>
            <person name="Westerberg I."/>
            <person name="Brannstrom I.O."/>
            <person name="Guillou S."/>
            <person name="Cros-Aarteil S."/>
            <person name="Calhoun S."/>
            <person name="Haridas S."/>
            <person name="Kuo A."/>
            <person name="Mondo S."/>
            <person name="Pangilinan J."/>
            <person name="Riley R."/>
            <person name="Labutti K."/>
            <person name="Andreopoulos B."/>
            <person name="Lipzen A."/>
            <person name="Chen C."/>
            <person name="Yanf M."/>
            <person name="Daum C."/>
            <person name="Ng V."/>
            <person name="Clum A."/>
            <person name="Ohm R."/>
            <person name="Martin F."/>
            <person name="Silar P."/>
            <person name="Natvig D."/>
            <person name="Lalanne C."/>
            <person name="Gautier V."/>
            <person name="Ament-Velasquez S.L."/>
            <person name="Kruys A."/>
            <person name="Hutchinson M.I."/>
            <person name="Powell A.J."/>
            <person name="Barry K."/>
            <person name="Miller A.N."/>
            <person name="Grigoriev I.V."/>
            <person name="Debuchy R."/>
            <person name="Gladieux P."/>
            <person name="Thoren M.H."/>
            <person name="Johannesson H."/>
        </authorList>
    </citation>
    <scope>NUCLEOTIDE SEQUENCE</scope>
    <source>
        <strain evidence="5">PSN293</strain>
    </source>
</reference>
<feature type="compositionally biased region" description="Basic residues" evidence="3">
    <location>
        <begin position="493"/>
        <end position="502"/>
    </location>
</feature>